<gene>
    <name evidence="1" type="ORF">NK118_12575</name>
</gene>
<dbReference type="EMBL" id="JAMZFV010000023">
    <property type="protein sequence ID" value="MCP1111084.1"/>
    <property type="molecule type" value="Genomic_DNA"/>
</dbReference>
<proteinExistence type="predicted"/>
<dbReference type="RefSeq" id="WP_262069965.1">
    <property type="nucleotide sequence ID" value="NZ_JAMXOC010000023.1"/>
</dbReference>
<protein>
    <submittedName>
        <fullName evidence="1">Uncharacterized protein</fullName>
    </submittedName>
</protein>
<reference evidence="1 2" key="1">
    <citation type="journal article" date="2022" name="Genome Biol. Evol.">
        <title>Host diet, physiology and behaviors set the stage for Lachnospiraceae cladogenesis.</title>
        <authorList>
            <person name="Vera-Ponce De Leon A."/>
            <person name="Schneider M."/>
            <person name="Jahnes B.C."/>
            <person name="Sadowski V."/>
            <person name="Camuy-Velez L.A."/>
            <person name="Duan J."/>
            <person name="Sabree Z.L."/>
        </authorList>
    </citation>
    <scope>NUCLEOTIDE SEQUENCE [LARGE SCALE GENOMIC DNA]</scope>
    <source>
        <strain evidence="1 2">PAL227</strain>
    </source>
</reference>
<comment type="caution">
    <text evidence="1">The sequence shown here is derived from an EMBL/GenBank/DDBJ whole genome shotgun (WGS) entry which is preliminary data.</text>
</comment>
<evidence type="ECO:0000313" key="1">
    <source>
        <dbReference type="EMBL" id="MCP1111084.1"/>
    </source>
</evidence>
<accession>A0ABT1EK50</accession>
<name>A0ABT1EK50_9FIRM</name>
<evidence type="ECO:0000313" key="2">
    <source>
        <dbReference type="Proteomes" id="UP001523565"/>
    </source>
</evidence>
<keyword evidence="2" id="KW-1185">Reference proteome</keyword>
<organism evidence="1 2">
    <name type="scientific">Ohessyouella blattaphilus</name>
    <dbReference type="NCBI Taxonomy" id="2949333"/>
    <lineage>
        <taxon>Bacteria</taxon>
        <taxon>Bacillati</taxon>
        <taxon>Bacillota</taxon>
        <taxon>Clostridia</taxon>
        <taxon>Lachnospirales</taxon>
        <taxon>Lachnospiraceae</taxon>
        <taxon>Ohessyouella</taxon>
    </lineage>
</organism>
<dbReference type="Proteomes" id="UP001523565">
    <property type="component" value="Unassembled WGS sequence"/>
</dbReference>
<sequence>MLQKIRYELRAIIIRLDRHLQTCEPELERLFAMDGQLLIVIRLLESQIINIIQHNEDRI</sequence>